<dbReference type="PRINTS" id="PR00598">
    <property type="entry name" value="HTHMARR"/>
</dbReference>
<dbReference type="GO" id="GO:0003700">
    <property type="term" value="F:DNA-binding transcription factor activity"/>
    <property type="evidence" value="ECO:0007669"/>
    <property type="project" value="InterPro"/>
</dbReference>
<geneLocation type="plasmid" evidence="6">
    <name>prgalie4872d</name>
</geneLocation>
<keyword evidence="1" id="KW-0805">Transcription regulation</keyword>
<name>A0A1L5NU00_9HYPH</name>
<organism evidence="5 6">
    <name type="scientific">Rhizobium gallicum</name>
    <dbReference type="NCBI Taxonomy" id="56730"/>
    <lineage>
        <taxon>Bacteria</taxon>
        <taxon>Pseudomonadati</taxon>
        <taxon>Pseudomonadota</taxon>
        <taxon>Alphaproteobacteria</taxon>
        <taxon>Hyphomicrobiales</taxon>
        <taxon>Rhizobiaceae</taxon>
        <taxon>Rhizobium/Agrobacterium group</taxon>
        <taxon>Rhizobium</taxon>
    </lineage>
</organism>
<reference evidence="5 6" key="1">
    <citation type="submission" date="2016-09" db="EMBL/GenBank/DDBJ databases">
        <title>The complete genome sequences of Rhizobium gallicum, symbiovars gallicum and phaseoli, symbionts associated to common bean (Phaseolus vulgaris).</title>
        <authorList>
            <person name="Bustos P."/>
            <person name="Santamaria R.I."/>
            <person name="Perez-Carrascal O.M."/>
            <person name="Juarez S."/>
            <person name="Lozano L."/>
            <person name="Martinez-Flores I."/>
            <person name="Martinez-Romero E."/>
            <person name="Cevallos M."/>
            <person name="Romero D."/>
            <person name="Davila G."/>
            <person name="Gonzalez V."/>
        </authorList>
    </citation>
    <scope>NUCLEOTIDE SEQUENCE [LARGE SCALE GENOMIC DNA]</scope>
    <source>
        <strain evidence="5 6">IE4872</strain>
        <plasmid evidence="6">prgalie4872d</plasmid>
    </source>
</reference>
<dbReference type="SUPFAM" id="SSF46785">
    <property type="entry name" value="Winged helix' DNA-binding domain"/>
    <property type="match status" value="1"/>
</dbReference>
<feature type="domain" description="HTH marR-type" evidence="4">
    <location>
        <begin position="6"/>
        <end position="140"/>
    </location>
</feature>
<keyword evidence="3" id="KW-0804">Transcription</keyword>
<dbReference type="GO" id="GO:0003677">
    <property type="term" value="F:DNA binding"/>
    <property type="evidence" value="ECO:0007669"/>
    <property type="project" value="UniProtKB-KW"/>
</dbReference>
<evidence type="ECO:0000256" key="3">
    <source>
        <dbReference type="ARBA" id="ARBA00023163"/>
    </source>
</evidence>
<dbReference type="Proteomes" id="UP000184749">
    <property type="component" value="Plasmid pRgalIE4872d"/>
</dbReference>
<evidence type="ECO:0000313" key="6">
    <source>
        <dbReference type="Proteomes" id="UP000184749"/>
    </source>
</evidence>
<protein>
    <submittedName>
        <fullName evidence="5">MarR family transcriptional regulator protein</fullName>
    </submittedName>
</protein>
<dbReference type="SMART" id="SM00347">
    <property type="entry name" value="HTH_MARR"/>
    <property type="match status" value="1"/>
</dbReference>
<dbReference type="InterPro" id="IPR023187">
    <property type="entry name" value="Tscrpt_reg_MarR-type_CS"/>
</dbReference>
<dbReference type="PANTHER" id="PTHR42756:SF1">
    <property type="entry name" value="TRANSCRIPTIONAL REPRESSOR OF EMRAB OPERON"/>
    <property type="match status" value="1"/>
</dbReference>
<dbReference type="Pfam" id="PF12802">
    <property type="entry name" value="MarR_2"/>
    <property type="match status" value="1"/>
</dbReference>
<keyword evidence="5" id="KW-0614">Plasmid</keyword>
<evidence type="ECO:0000313" key="5">
    <source>
        <dbReference type="EMBL" id="APO71362.1"/>
    </source>
</evidence>
<accession>A0A1L5NU00</accession>
<keyword evidence="2" id="KW-0238">DNA-binding</keyword>
<dbReference type="EMBL" id="CP017105">
    <property type="protein sequence ID" value="APO71362.1"/>
    <property type="molecule type" value="Genomic_DNA"/>
</dbReference>
<dbReference type="PROSITE" id="PS01117">
    <property type="entry name" value="HTH_MARR_1"/>
    <property type="match status" value="1"/>
</dbReference>
<dbReference type="InterPro" id="IPR036390">
    <property type="entry name" value="WH_DNA-bd_sf"/>
</dbReference>
<dbReference type="InterPro" id="IPR000835">
    <property type="entry name" value="HTH_MarR-typ"/>
</dbReference>
<evidence type="ECO:0000256" key="1">
    <source>
        <dbReference type="ARBA" id="ARBA00023015"/>
    </source>
</evidence>
<sequence length="146" mass="16405">MIARMDDDIIELLSELSRQFRTELRHASEVGGRQPTPFQNEILAYIGRNPGLGVLALADLSGRDKAQVTRILAELEALDLVTRERSTLDRRSTKLKLTGAGEEIFQQVLRKRRVLASSVLEQLTSEERAMLRNMLRKMRSGLSSAG</sequence>
<evidence type="ECO:0000259" key="4">
    <source>
        <dbReference type="PROSITE" id="PS50995"/>
    </source>
</evidence>
<dbReference type="AlphaFoldDB" id="A0A1L5NU00"/>
<dbReference type="InterPro" id="IPR036388">
    <property type="entry name" value="WH-like_DNA-bd_sf"/>
</dbReference>
<dbReference type="PROSITE" id="PS50995">
    <property type="entry name" value="HTH_MARR_2"/>
    <property type="match status" value="1"/>
</dbReference>
<gene>
    <name evidence="5" type="ORF">IE4872_PD00832</name>
</gene>
<dbReference type="Gene3D" id="1.10.10.10">
    <property type="entry name" value="Winged helix-like DNA-binding domain superfamily/Winged helix DNA-binding domain"/>
    <property type="match status" value="1"/>
</dbReference>
<evidence type="ECO:0000256" key="2">
    <source>
        <dbReference type="ARBA" id="ARBA00023125"/>
    </source>
</evidence>
<proteinExistence type="predicted"/>
<dbReference type="PANTHER" id="PTHR42756">
    <property type="entry name" value="TRANSCRIPTIONAL REGULATOR, MARR"/>
    <property type="match status" value="1"/>
</dbReference>